<reference evidence="1 2" key="1">
    <citation type="submission" date="2019-06" db="EMBL/GenBank/DDBJ databases">
        <title>A chromosomal-level reference genome of Carpinus fangiana (Coryloideae, Betulaceae).</title>
        <authorList>
            <person name="Yang X."/>
            <person name="Wang Z."/>
            <person name="Zhang L."/>
            <person name="Hao G."/>
            <person name="Liu J."/>
            <person name="Yang Y."/>
        </authorList>
    </citation>
    <scope>NUCLEOTIDE SEQUENCE [LARGE SCALE GENOMIC DNA]</scope>
    <source>
        <strain evidence="1">Cfa_2016G</strain>
        <tissue evidence="1">Leaf</tissue>
    </source>
</reference>
<accession>A0A5N6R3Z9</accession>
<evidence type="ECO:0000313" key="2">
    <source>
        <dbReference type="Proteomes" id="UP000327013"/>
    </source>
</evidence>
<keyword evidence="2" id="KW-1185">Reference proteome</keyword>
<dbReference type="Proteomes" id="UP000327013">
    <property type="component" value="Chromosome 3"/>
</dbReference>
<proteinExistence type="predicted"/>
<protein>
    <submittedName>
        <fullName evidence="1">Uncharacterized protein</fullName>
    </submittedName>
</protein>
<organism evidence="1 2">
    <name type="scientific">Carpinus fangiana</name>
    <dbReference type="NCBI Taxonomy" id="176857"/>
    <lineage>
        <taxon>Eukaryota</taxon>
        <taxon>Viridiplantae</taxon>
        <taxon>Streptophyta</taxon>
        <taxon>Embryophyta</taxon>
        <taxon>Tracheophyta</taxon>
        <taxon>Spermatophyta</taxon>
        <taxon>Magnoliopsida</taxon>
        <taxon>eudicotyledons</taxon>
        <taxon>Gunneridae</taxon>
        <taxon>Pentapetalae</taxon>
        <taxon>rosids</taxon>
        <taxon>fabids</taxon>
        <taxon>Fagales</taxon>
        <taxon>Betulaceae</taxon>
        <taxon>Carpinus</taxon>
    </lineage>
</organism>
<name>A0A5N6R3Z9_9ROSI</name>
<gene>
    <name evidence="1" type="ORF">FH972_009123</name>
</gene>
<sequence>MLEIRKLFPNLASGLRWKQTWLSVGFGGKNNNFDCELILFTDKMTCVSLSPFSPSGKPDHRSRSSSPARTICFIAEPRRWLAPPQPFPPSLPVLSSQPKFQKLEIIYGAGGLYRQTSLQAGLARPSRGSLGAPPASVTHGWLWPDPPGSLPFAPI</sequence>
<evidence type="ECO:0000313" key="1">
    <source>
        <dbReference type="EMBL" id="KAE8023431.1"/>
    </source>
</evidence>
<dbReference type="AlphaFoldDB" id="A0A5N6R3Z9"/>
<dbReference type="EMBL" id="CM017323">
    <property type="protein sequence ID" value="KAE8023431.1"/>
    <property type="molecule type" value="Genomic_DNA"/>
</dbReference>